<name>A0A1E8EXJ8_9CLOT</name>
<reference evidence="3 4" key="1">
    <citation type="submission" date="2016-06" db="EMBL/GenBank/DDBJ databases">
        <title>Genome sequence of Clostridium acetireducens DSM 10703.</title>
        <authorList>
            <person name="Poehlein A."/>
            <person name="Fluechter S."/>
            <person name="Duerre P."/>
            <person name="Daniel R."/>
        </authorList>
    </citation>
    <scope>NUCLEOTIDE SEQUENCE [LARGE SCALE GENOMIC DNA]</scope>
    <source>
        <strain evidence="3 4">DSM 10703</strain>
    </source>
</reference>
<sequence length="178" mass="19545">MKEIVFAGAGGQGVLTSGLLISQIAVFKGYHATWIPQYGSAMRGGTANCTVKFGEEYIYNPSQEEPDILLAMNTPSFNKFLPLVKPGGTIIVNSDMVDTKENKRDDITIIEVPCVKLAKDANHPKGANIIMAAVIVKVSKDFTEEEALNGMNDMFRKKGKEKFEAMNTKAFKIGYNFI</sequence>
<dbReference type="InterPro" id="IPR002869">
    <property type="entry name" value="Pyrv_flavodox_OxRed_cen"/>
</dbReference>
<evidence type="ECO:0000259" key="2">
    <source>
        <dbReference type="Pfam" id="PF01558"/>
    </source>
</evidence>
<dbReference type="Gene3D" id="3.40.920.10">
    <property type="entry name" value="Pyruvate-ferredoxin oxidoreductase, PFOR, domain III"/>
    <property type="match status" value="1"/>
</dbReference>
<feature type="domain" description="Pyruvate/ketoisovalerate oxidoreductase catalytic" evidence="2">
    <location>
        <begin position="10"/>
        <end position="175"/>
    </location>
</feature>
<dbReference type="InterPro" id="IPR019752">
    <property type="entry name" value="Pyrv/ketoisovalerate_OxRed_cat"/>
</dbReference>
<dbReference type="Pfam" id="PF01558">
    <property type="entry name" value="POR"/>
    <property type="match status" value="1"/>
</dbReference>
<gene>
    <name evidence="3" type="ORF">CLOACE_16550</name>
</gene>
<evidence type="ECO:0000313" key="4">
    <source>
        <dbReference type="Proteomes" id="UP000175744"/>
    </source>
</evidence>
<keyword evidence="4" id="KW-1185">Reference proteome</keyword>
<dbReference type="EMBL" id="LZFO01000025">
    <property type="protein sequence ID" value="OFI05497.1"/>
    <property type="molecule type" value="Genomic_DNA"/>
</dbReference>
<accession>A0A1E8EXJ8</accession>
<protein>
    <submittedName>
        <fullName evidence="3">2-oxoglutarate ferredoxin oxidoreductase subunit gamma</fullName>
    </submittedName>
</protein>
<dbReference type="GO" id="GO:0016903">
    <property type="term" value="F:oxidoreductase activity, acting on the aldehyde or oxo group of donors"/>
    <property type="evidence" value="ECO:0007669"/>
    <property type="project" value="InterPro"/>
</dbReference>
<dbReference type="STRING" id="1121290.CLAOCE_16550"/>
<dbReference type="RefSeq" id="WP_070110627.1">
    <property type="nucleotide sequence ID" value="NZ_LZFO01000025.1"/>
</dbReference>
<dbReference type="OrthoDB" id="9789125at2"/>
<keyword evidence="1" id="KW-0560">Oxidoreductase</keyword>
<dbReference type="PANTHER" id="PTHR42730:SF1">
    <property type="entry name" value="2-OXOGLUTARATE SYNTHASE SUBUNIT KORC"/>
    <property type="match status" value="1"/>
</dbReference>
<dbReference type="InterPro" id="IPR052554">
    <property type="entry name" value="2-oxoglutarate_synth_KorC"/>
</dbReference>
<dbReference type="SUPFAM" id="SSF53323">
    <property type="entry name" value="Pyruvate-ferredoxin oxidoreductase, PFOR, domain III"/>
    <property type="match status" value="1"/>
</dbReference>
<proteinExistence type="predicted"/>
<dbReference type="Proteomes" id="UP000175744">
    <property type="component" value="Unassembled WGS sequence"/>
</dbReference>
<evidence type="ECO:0000256" key="1">
    <source>
        <dbReference type="ARBA" id="ARBA00023002"/>
    </source>
</evidence>
<dbReference type="PATRIC" id="fig|1121290.3.peg.1645"/>
<comment type="caution">
    <text evidence="3">The sequence shown here is derived from an EMBL/GenBank/DDBJ whole genome shotgun (WGS) entry which is preliminary data.</text>
</comment>
<evidence type="ECO:0000313" key="3">
    <source>
        <dbReference type="EMBL" id="OFI05497.1"/>
    </source>
</evidence>
<dbReference type="AlphaFoldDB" id="A0A1E8EXJ8"/>
<dbReference type="PANTHER" id="PTHR42730">
    <property type="entry name" value="2-OXOGLUTARATE SYNTHASE SUBUNIT KORC"/>
    <property type="match status" value="1"/>
</dbReference>
<organism evidence="3 4">
    <name type="scientific">Clostridium acetireducens DSM 10703</name>
    <dbReference type="NCBI Taxonomy" id="1121290"/>
    <lineage>
        <taxon>Bacteria</taxon>
        <taxon>Bacillati</taxon>
        <taxon>Bacillota</taxon>
        <taxon>Clostridia</taxon>
        <taxon>Eubacteriales</taxon>
        <taxon>Clostridiaceae</taxon>
        <taxon>Clostridium</taxon>
    </lineage>
</organism>